<feature type="compositionally biased region" description="Gly residues" evidence="1">
    <location>
        <begin position="467"/>
        <end position="479"/>
    </location>
</feature>
<feature type="region of interest" description="Disordered" evidence="1">
    <location>
        <begin position="415"/>
        <end position="506"/>
    </location>
</feature>
<protein>
    <recommendedName>
        <fullName evidence="3">Serine aminopeptidase S33 domain-containing protein</fullName>
    </recommendedName>
</protein>
<dbReference type="SUPFAM" id="SSF53474">
    <property type="entry name" value="alpha/beta-Hydrolases"/>
    <property type="match status" value="1"/>
</dbReference>
<name>A0A0G4HHF2_9ALVE</name>
<dbReference type="EMBL" id="CDMZ01002709">
    <property type="protein sequence ID" value="CEM43536.1"/>
    <property type="molecule type" value="Genomic_DNA"/>
</dbReference>
<evidence type="ECO:0000256" key="1">
    <source>
        <dbReference type="SAM" id="MobiDB-lite"/>
    </source>
</evidence>
<dbReference type="AlphaFoldDB" id="A0A0G4HHF2"/>
<evidence type="ECO:0000256" key="2">
    <source>
        <dbReference type="SAM" id="Phobius"/>
    </source>
</evidence>
<feature type="transmembrane region" description="Helical" evidence="2">
    <location>
        <begin position="33"/>
        <end position="52"/>
    </location>
</feature>
<dbReference type="InterPro" id="IPR000073">
    <property type="entry name" value="AB_hydrolase_1"/>
</dbReference>
<evidence type="ECO:0000259" key="3">
    <source>
        <dbReference type="Pfam" id="PF12146"/>
    </source>
</evidence>
<evidence type="ECO:0000313" key="4">
    <source>
        <dbReference type="EMBL" id="CEM43536.1"/>
    </source>
</evidence>
<accession>A0A0G4HHF2</accession>
<dbReference type="Gene3D" id="3.40.50.1820">
    <property type="entry name" value="alpha/beta hydrolase"/>
    <property type="match status" value="1"/>
</dbReference>
<dbReference type="InterPro" id="IPR029058">
    <property type="entry name" value="AB_hydrolase_fold"/>
</dbReference>
<feature type="domain" description="Serine aminopeptidase S33" evidence="3">
    <location>
        <begin position="105"/>
        <end position="346"/>
    </location>
</feature>
<dbReference type="PRINTS" id="PR00111">
    <property type="entry name" value="ABHYDROLASE"/>
</dbReference>
<keyword evidence="2" id="KW-0472">Membrane</keyword>
<dbReference type="Pfam" id="PF12146">
    <property type="entry name" value="Hydrolase_4"/>
    <property type="match status" value="1"/>
</dbReference>
<feature type="compositionally biased region" description="Basic and acidic residues" evidence="1">
    <location>
        <begin position="444"/>
        <end position="455"/>
    </location>
</feature>
<proteinExistence type="predicted"/>
<sequence length="540" mass="60223">MLRFSWLPDLLDWLYWTYLVLCRYFSQTVVDDVIVVLLILVGLASIMNLISYRLDGRPRKGRWADPNKALYSKLRIRHKPSYWTNRRGKKLFTQRWLPVTHRIRKPKALVFICHGYGDHCNFFLAELAAKFCKEGYAVVGIDYEGHGLSEGCFGLIENFGLMVQDVADFFNLCRRKWKSIPAFVYGESMGGAVALTLHLNHPELKIDGMMLMAPMCKIMEEMKPHAAVEYSLNTLANYLPHLPIVPTPEFASKAYRDEEKRQRAAKNVLGYNMNPRLQTAAELLRTTDAIQRQMHKVSLPLLIIHGSDDKITDPAISKLLYEQAASVDKTLKIYDGAWHCLHQGEPDEISNRVVADMVHWLSERDRVRFLDVLGQRMRRVKSWTSTWVASHVPPMMPHVHMPNMPNAQALFSFGHPGMGLGTGRERKNSSGSLDGGVAGDREDEDGRGGGGDFDHTPSSPDKVVRGMGSGVLGGDGSGTQRGLLADEPKAFSQGPPSPRAMSCASWDSLGEAGHGGAASAEIFSDPCITETEGEGENVKR</sequence>
<dbReference type="PhylomeDB" id="A0A0G4HHF2"/>
<keyword evidence="2" id="KW-0812">Transmembrane</keyword>
<keyword evidence="2" id="KW-1133">Transmembrane helix</keyword>
<dbReference type="VEuPathDB" id="CryptoDB:Cvel_27629"/>
<dbReference type="InterPro" id="IPR022742">
    <property type="entry name" value="Hydrolase_4"/>
</dbReference>
<organism evidence="4">
    <name type="scientific">Chromera velia CCMP2878</name>
    <dbReference type="NCBI Taxonomy" id="1169474"/>
    <lineage>
        <taxon>Eukaryota</taxon>
        <taxon>Sar</taxon>
        <taxon>Alveolata</taxon>
        <taxon>Colpodellida</taxon>
        <taxon>Chromeraceae</taxon>
        <taxon>Chromera</taxon>
    </lineage>
</organism>
<reference evidence="4" key="1">
    <citation type="submission" date="2014-11" db="EMBL/GenBank/DDBJ databases">
        <authorList>
            <person name="Otto D Thomas"/>
            <person name="Naeem Raeece"/>
        </authorList>
    </citation>
    <scope>NUCLEOTIDE SEQUENCE</scope>
</reference>
<dbReference type="PANTHER" id="PTHR11614">
    <property type="entry name" value="PHOSPHOLIPASE-RELATED"/>
    <property type="match status" value="1"/>
</dbReference>
<dbReference type="InterPro" id="IPR051044">
    <property type="entry name" value="MAG_DAG_Lipase"/>
</dbReference>
<gene>
    <name evidence="4" type="ORF">Cvel_27629</name>
</gene>